<accession>A0A368NFW7</accession>
<feature type="active site" evidence="1">
    <location>
        <position position="119"/>
    </location>
</feature>
<protein>
    <submittedName>
        <fullName evidence="4">Lytic murein transglycosylase B</fullName>
    </submittedName>
</protein>
<reference evidence="4 5" key="1">
    <citation type="submission" date="2018-07" db="EMBL/GenBank/DDBJ databases">
        <title>Corallincola holothuriorum sp. nov., a new facultative anaerobe isolated from sea cucumber Apostichopus japonicus.</title>
        <authorList>
            <person name="Xia H."/>
        </authorList>
    </citation>
    <scope>NUCLEOTIDE SEQUENCE [LARGE SCALE GENOMIC DNA]</scope>
    <source>
        <strain evidence="4 5">C4</strain>
    </source>
</reference>
<dbReference type="Proteomes" id="UP000252558">
    <property type="component" value="Unassembled WGS sequence"/>
</dbReference>
<dbReference type="InterPro" id="IPR011757">
    <property type="entry name" value="Lytic_transglycosylase_MltB"/>
</dbReference>
<dbReference type="EMBL" id="QPID01000008">
    <property type="protein sequence ID" value="RCU48813.1"/>
    <property type="molecule type" value="Genomic_DNA"/>
</dbReference>
<feature type="domain" description="Transglycosylase SLT" evidence="3">
    <location>
        <begin position="24"/>
        <end position="314"/>
    </location>
</feature>
<keyword evidence="5" id="KW-1185">Reference proteome</keyword>
<dbReference type="Pfam" id="PF13406">
    <property type="entry name" value="SLT_2"/>
    <property type="match status" value="1"/>
</dbReference>
<dbReference type="Gene3D" id="1.10.8.350">
    <property type="entry name" value="Bacterial muramidase"/>
    <property type="match status" value="1"/>
</dbReference>
<dbReference type="GO" id="GO:0008933">
    <property type="term" value="F:peptidoglycan lytic transglycosylase activity"/>
    <property type="evidence" value="ECO:0007669"/>
    <property type="project" value="TreeGrafter"/>
</dbReference>
<dbReference type="InterPro" id="IPR023346">
    <property type="entry name" value="Lysozyme-like_dom_sf"/>
</dbReference>
<sequence>MSLYRSFCSLVGGLFLSLPVAAADTQFEEFTQRMVSKHQFEAGYIENALAGASKNQKILDAIARPWEAKPWYQYRPIFIKQTRIDQGVEFWQENQAALEKAEKEFGVPAEIIVAIIGVETFYGKHKGVYPVLDALYTLGFYYPKRAKFFRSELEQFLILSREEGWEITQPMGSYAGAMGLGQFISSSYRHYAIDFDGDGKRDLFNNTTDAIGSVANYFSEHGWKSGEAVTYATSVSGEKYQALLEKALKPRHQPAELASHGVELPKTTLPAPVKLLKFELEVGHEYWIALHNFYVITRYNHSPLYAMAVYQLSQEIAKAKAK</sequence>
<comment type="caution">
    <text evidence="4">The sequence shown here is derived from an EMBL/GenBank/DDBJ whole genome shotgun (WGS) entry which is preliminary data.</text>
</comment>
<dbReference type="Gene3D" id="1.10.530.10">
    <property type="match status" value="1"/>
</dbReference>
<dbReference type="CDD" id="cd13399">
    <property type="entry name" value="Slt35-like"/>
    <property type="match status" value="1"/>
</dbReference>
<dbReference type="InterPro" id="IPR043426">
    <property type="entry name" value="MltB-like"/>
</dbReference>
<dbReference type="InterPro" id="IPR031304">
    <property type="entry name" value="SLT_2"/>
</dbReference>
<dbReference type="PANTHER" id="PTHR30163">
    <property type="entry name" value="MEMBRANE-BOUND LYTIC MUREIN TRANSGLYCOSYLASE B"/>
    <property type="match status" value="1"/>
</dbReference>
<dbReference type="RefSeq" id="WP_114338937.1">
    <property type="nucleotide sequence ID" value="NZ_QPID01000008.1"/>
</dbReference>
<keyword evidence="2" id="KW-0732">Signal</keyword>
<dbReference type="OrthoDB" id="9772911at2"/>
<evidence type="ECO:0000313" key="5">
    <source>
        <dbReference type="Proteomes" id="UP000252558"/>
    </source>
</evidence>
<feature type="chain" id="PRO_5016670385" evidence="2">
    <location>
        <begin position="23"/>
        <end position="322"/>
    </location>
</feature>
<dbReference type="SUPFAM" id="SSF53955">
    <property type="entry name" value="Lysozyme-like"/>
    <property type="match status" value="1"/>
</dbReference>
<evidence type="ECO:0000313" key="4">
    <source>
        <dbReference type="EMBL" id="RCU48813.1"/>
    </source>
</evidence>
<evidence type="ECO:0000256" key="1">
    <source>
        <dbReference type="PIRSR" id="PIRSR611757-1"/>
    </source>
</evidence>
<name>A0A368NFW7_9GAMM</name>
<dbReference type="GO" id="GO:0009253">
    <property type="term" value="P:peptidoglycan catabolic process"/>
    <property type="evidence" value="ECO:0007669"/>
    <property type="project" value="TreeGrafter"/>
</dbReference>
<gene>
    <name evidence="4" type="primary">mltB</name>
    <name evidence="4" type="ORF">DU002_13575</name>
</gene>
<dbReference type="NCBIfam" id="TIGR02282">
    <property type="entry name" value="MltB"/>
    <property type="match status" value="1"/>
</dbReference>
<dbReference type="AlphaFoldDB" id="A0A368NFW7"/>
<dbReference type="FunFam" id="1.10.8.350:FF:000001">
    <property type="entry name" value="Lytic murein transglycosylase B"/>
    <property type="match status" value="1"/>
</dbReference>
<proteinExistence type="predicted"/>
<feature type="signal peptide" evidence="2">
    <location>
        <begin position="1"/>
        <end position="22"/>
    </location>
</feature>
<evidence type="ECO:0000256" key="2">
    <source>
        <dbReference type="SAM" id="SignalP"/>
    </source>
</evidence>
<dbReference type="PANTHER" id="PTHR30163:SF9">
    <property type="entry name" value="MEMBRANE-BOUND LYTIC MUREIN TRANSGLYCOSYLASE B"/>
    <property type="match status" value="1"/>
</dbReference>
<evidence type="ECO:0000259" key="3">
    <source>
        <dbReference type="Pfam" id="PF13406"/>
    </source>
</evidence>
<organism evidence="4 5">
    <name type="scientific">Corallincola holothuriorum</name>
    <dbReference type="NCBI Taxonomy" id="2282215"/>
    <lineage>
        <taxon>Bacteria</taxon>
        <taxon>Pseudomonadati</taxon>
        <taxon>Pseudomonadota</taxon>
        <taxon>Gammaproteobacteria</taxon>
        <taxon>Alteromonadales</taxon>
        <taxon>Psychromonadaceae</taxon>
        <taxon>Corallincola</taxon>
    </lineage>
</organism>